<evidence type="ECO:0000256" key="5">
    <source>
        <dbReference type="ARBA" id="ARBA00022679"/>
    </source>
</evidence>
<keyword evidence="12 17" id="KW-1133">Transmembrane helix</keyword>
<evidence type="ECO:0000313" key="21">
    <source>
        <dbReference type="EMBL" id="KAF7849827.1"/>
    </source>
</evidence>
<dbReference type="GO" id="GO:0007166">
    <property type="term" value="P:cell surface receptor signaling pathway"/>
    <property type="evidence" value="ECO:0007669"/>
    <property type="project" value="InterPro"/>
</dbReference>
<dbReference type="AlphaFoldDB" id="A0A8T0CQ95"/>
<dbReference type="InterPro" id="IPR045274">
    <property type="entry name" value="WAK-like"/>
</dbReference>
<dbReference type="SUPFAM" id="SSF57196">
    <property type="entry name" value="EGF/Laminin"/>
    <property type="match status" value="1"/>
</dbReference>
<evidence type="ECO:0000256" key="3">
    <source>
        <dbReference type="ARBA" id="ARBA00022536"/>
    </source>
</evidence>
<dbReference type="GO" id="GO:0030247">
    <property type="term" value="F:polysaccharide binding"/>
    <property type="evidence" value="ECO:0007669"/>
    <property type="project" value="InterPro"/>
</dbReference>
<dbReference type="PANTHER" id="PTHR27005">
    <property type="entry name" value="WALL-ASSOCIATED RECEPTOR KINASE-LIKE 21"/>
    <property type="match status" value="1"/>
</dbReference>
<reference evidence="21" key="1">
    <citation type="submission" date="2020-05" db="EMBL/GenBank/DDBJ databases">
        <title>WGS assembly of Corymbia citriodora subspecies variegata.</title>
        <authorList>
            <person name="Barry K."/>
            <person name="Hundley H."/>
            <person name="Shu S."/>
            <person name="Jenkins J."/>
            <person name="Grimwood J."/>
            <person name="Baten A."/>
        </authorList>
    </citation>
    <scope>NUCLEOTIDE SEQUENCE</scope>
    <source>
        <strain evidence="21">CV2-018</strain>
    </source>
</reference>
<dbReference type="GO" id="GO:0004674">
    <property type="term" value="F:protein serine/threonine kinase activity"/>
    <property type="evidence" value="ECO:0007669"/>
    <property type="project" value="UniProtKB-KW"/>
</dbReference>
<evidence type="ECO:0000256" key="14">
    <source>
        <dbReference type="ARBA" id="ARBA00023157"/>
    </source>
</evidence>
<keyword evidence="3 16" id="KW-0245">EGF-like domain</keyword>
<evidence type="ECO:0000256" key="7">
    <source>
        <dbReference type="ARBA" id="ARBA00022729"/>
    </source>
</evidence>
<dbReference type="PROSITE" id="PS01187">
    <property type="entry name" value="EGF_CA"/>
    <property type="match status" value="1"/>
</dbReference>
<keyword evidence="9" id="KW-0547">Nucleotide-binding</keyword>
<comment type="subcellular location">
    <subcellularLocation>
        <location evidence="1">Membrane</location>
        <topology evidence="1">Single-pass type I membrane protein</topology>
    </subcellularLocation>
</comment>
<evidence type="ECO:0000256" key="2">
    <source>
        <dbReference type="ARBA" id="ARBA00022527"/>
    </source>
</evidence>
<dbReference type="SMART" id="SM00181">
    <property type="entry name" value="EGF"/>
    <property type="match status" value="1"/>
</dbReference>
<evidence type="ECO:0000259" key="20">
    <source>
        <dbReference type="PROSITE" id="PS50026"/>
    </source>
</evidence>
<keyword evidence="10" id="KW-0418">Kinase</keyword>
<keyword evidence="15" id="KW-0325">Glycoprotein</keyword>
<dbReference type="OrthoDB" id="4062651at2759"/>
<evidence type="ECO:0000256" key="16">
    <source>
        <dbReference type="PROSITE-ProRule" id="PRU00076"/>
    </source>
</evidence>
<dbReference type="InterPro" id="IPR011009">
    <property type="entry name" value="Kinase-like_dom_sf"/>
</dbReference>
<keyword evidence="5" id="KW-0808">Transferase</keyword>
<feature type="transmembrane region" description="Helical" evidence="17">
    <location>
        <begin position="211"/>
        <end position="231"/>
    </location>
</feature>
<keyword evidence="8" id="KW-0677">Repeat</keyword>
<keyword evidence="22" id="KW-1185">Reference proteome</keyword>
<dbReference type="SMART" id="SM00179">
    <property type="entry name" value="EGF_CA"/>
    <property type="match status" value="1"/>
</dbReference>
<dbReference type="Proteomes" id="UP000806378">
    <property type="component" value="Unassembled WGS sequence"/>
</dbReference>
<evidence type="ECO:0000256" key="18">
    <source>
        <dbReference type="SAM" id="SignalP"/>
    </source>
</evidence>
<accession>A0A8T0CQ95</accession>
<evidence type="ECO:0000256" key="17">
    <source>
        <dbReference type="SAM" id="Phobius"/>
    </source>
</evidence>
<feature type="chain" id="PRO_5035915039" description="Protein kinase domain-containing protein" evidence="18">
    <location>
        <begin position="22"/>
        <end position="589"/>
    </location>
</feature>
<dbReference type="FunFam" id="2.10.25.10:FF:000038">
    <property type="entry name" value="Fibrillin 2"/>
    <property type="match status" value="1"/>
</dbReference>
<keyword evidence="2" id="KW-0723">Serine/threonine-protein kinase</keyword>
<dbReference type="Gene3D" id="3.30.200.20">
    <property type="entry name" value="Phosphorylase Kinase, domain 1"/>
    <property type="match status" value="1"/>
</dbReference>
<dbReference type="InterPro" id="IPR001881">
    <property type="entry name" value="EGF-like_Ca-bd_dom"/>
</dbReference>
<dbReference type="Pfam" id="PF07645">
    <property type="entry name" value="EGF_CA"/>
    <property type="match status" value="1"/>
</dbReference>
<evidence type="ECO:0000256" key="4">
    <source>
        <dbReference type="ARBA" id="ARBA00022553"/>
    </source>
</evidence>
<comment type="caution">
    <text evidence="16">Lacks conserved residue(s) required for the propagation of feature annotation.</text>
</comment>
<dbReference type="InterPro" id="IPR049883">
    <property type="entry name" value="NOTCH1_EGF-like"/>
</dbReference>
<evidence type="ECO:0000256" key="13">
    <source>
        <dbReference type="ARBA" id="ARBA00023136"/>
    </source>
</evidence>
<evidence type="ECO:0000256" key="11">
    <source>
        <dbReference type="ARBA" id="ARBA00022840"/>
    </source>
</evidence>
<dbReference type="GO" id="GO:0005886">
    <property type="term" value="C:plasma membrane"/>
    <property type="evidence" value="ECO:0007669"/>
    <property type="project" value="TreeGrafter"/>
</dbReference>
<dbReference type="GO" id="GO:0005509">
    <property type="term" value="F:calcium ion binding"/>
    <property type="evidence" value="ECO:0007669"/>
    <property type="project" value="InterPro"/>
</dbReference>
<dbReference type="PROSITE" id="PS50026">
    <property type="entry name" value="EGF_3"/>
    <property type="match status" value="1"/>
</dbReference>
<dbReference type="InterPro" id="IPR000719">
    <property type="entry name" value="Prot_kinase_dom"/>
</dbReference>
<dbReference type="PROSITE" id="PS50011">
    <property type="entry name" value="PROTEIN_KINASE_DOM"/>
    <property type="match status" value="1"/>
</dbReference>
<dbReference type="Gene3D" id="2.10.25.10">
    <property type="entry name" value="Laminin"/>
    <property type="match status" value="1"/>
</dbReference>
<keyword evidence="7 18" id="KW-0732">Signal</keyword>
<dbReference type="EMBL" id="MU089697">
    <property type="protein sequence ID" value="KAF7849827.1"/>
    <property type="molecule type" value="Genomic_DNA"/>
</dbReference>
<organism evidence="21 22">
    <name type="scientific">Corymbia citriodora subsp. variegata</name>
    <dbReference type="NCBI Taxonomy" id="360336"/>
    <lineage>
        <taxon>Eukaryota</taxon>
        <taxon>Viridiplantae</taxon>
        <taxon>Streptophyta</taxon>
        <taxon>Embryophyta</taxon>
        <taxon>Tracheophyta</taxon>
        <taxon>Spermatophyta</taxon>
        <taxon>Magnoliopsida</taxon>
        <taxon>eudicotyledons</taxon>
        <taxon>Gunneridae</taxon>
        <taxon>Pentapetalae</taxon>
        <taxon>rosids</taxon>
        <taxon>malvids</taxon>
        <taxon>Myrtales</taxon>
        <taxon>Myrtaceae</taxon>
        <taxon>Myrtoideae</taxon>
        <taxon>Eucalypteae</taxon>
        <taxon>Corymbia</taxon>
    </lineage>
</organism>
<dbReference type="Gene3D" id="1.10.510.10">
    <property type="entry name" value="Transferase(Phosphotransferase) domain 1"/>
    <property type="match status" value="1"/>
</dbReference>
<dbReference type="Gramene" id="rna-gnl|WGS:JABURB|Cocit.L0249.1">
    <property type="protein sequence ID" value="cds-KAF7849827.1"/>
    <property type="gene ID" value="gene-BT93_L0249"/>
</dbReference>
<keyword evidence="11" id="KW-0067">ATP-binding</keyword>
<gene>
    <name evidence="21" type="ORF">BT93_L0249</name>
</gene>
<evidence type="ECO:0000256" key="6">
    <source>
        <dbReference type="ARBA" id="ARBA00022692"/>
    </source>
</evidence>
<comment type="caution">
    <text evidence="21">The sequence shown here is derived from an EMBL/GenBank/DDBJ whole genome shotgun (WGS) entry which is preliminary data.</text>
</comment>
<dbReference type="GO" id="GO:0005524">
    <property type="term" value="F:ATP binding"/>
    <property type="evidence" value="ECO:0007669"/>
    <property type="project" value="UniProtKB-KW"/>
</dbReference>
<evidence type="ECO:0008006" key="23">
    <source>
        <dbReference type="Google" id="ProtNLM"/>
    </source>
</evidence>
<evidence type="ECO:0000256" key="10">
    <source>
        <dbReference type="ARBA" id="ARBA00022777"/>
    </source>
</evidence>
<evidence type="ECO:0000256" key="8">
    <source>
        <dbReference type="ARBA" id="ARBA00022737"/>
    </source>
</evidence>
<name>A0A8T0CQ95_CORYI</name>
<keyword evidence="4" id="KW-0597">Phosphoprotein</keyword>
<dbReference type="CDD" id="cd00054">
    <property type="entry name" value="EGF_CA"/>
    <property type="match status" value="1"/>
</dbReference>
<dbReference type="InterPro" id="IPR025287">
    <property type="entry name" value="WAK_GUB"/>
</dbReference>
<dbReference type="PANTHER" id="PTHR27005:SF315">
    <property type="entry name" value="PROTEIN KINASE DOMAIN-CONTAINING PROTEIN"/>
    <property type="match status" value="1"/>
</dbReference>
<dbReference type="InterPro" id="IPR000152">
    <property type="entry name" value="EGF-type_Asp/Asn_hydroxyl_site"/>
</dbReference>
<sequence length="589" mass="65177">MKGVHWLLMVAAAWWLRQGGAQPVLGKCEHRCGDVDVPFPFGLNTSCVRSQDFLLNCTNIEGGGIQLRLGNLRIRRISVSDSTMVASLPEAYECYDQNGVLVNHSSSPAIDLSPNPRYRLSETQNKLTVVGCDTLAVMADGEGAFRGGCVSYCSGKVDFANKTTCSDIDECKDRIKFPCHGKCKNTPGSYTCKCRLGKRGNARKSCNVSPLSIAVPVLVVSFFGITMTASVRVTMRVRLKKTNFSQNGGEFFLERKVRIFLELELAKATNNYNYRNKLSDDRFSSVHRGTIAGDTVVVVKKPKDEHKSIINGEFQHELEFLMKRSHRNVVKLKGICLETRIPLLVYEYIPNGTLFQHIHQNTSTVLKSWEDRFRIATEVALALDHMHSQAKPPIVHGNIKSANILLDQNNSVKISDLGTLVLISPEHRHIVVTQKKDSLGYIDPEYLITGMLKTQSDVYSFGVVLVELLTRKKPYVIETGKNTIHRFISSVKGDTLSEVIDFEGASEDEMEGVRSVAEIAVRCLDQSGASRPAMSEVAEQLVSISPSSKVEEENEDAEGEWDAEKVSCLDEATSSCLSCLGLDSIPSCI</sequence>
<protein>
    <recommendedName>
        <fullName evidence="23">Protein kinase domain-containing protein</fullName>
    </recommendedName>
</protein>
<keyword evidence="13 17" id="KW-0472">Membrane</keyword>
<keyword evidence="14" id="KW-1015">Disulfide bond</keyword>
<dbReference type="PROSITE" id="PS00010">
    <property type="entry name" value="ASX_HYDROXYL"/>
    <property type="match status" value="1"/>
</dbReference>
<evidence type="ECO:0000256" key="1">
    <source>
        <dbReference type="ARBA" id="ARBA00004479"/>
    </source>
</evidence>
<evidence type="ECO:0000256" key="9">
    <source>
        <dbReference type="ARBA" id="ARBA00022741"/>
    </source>
</evidence>
<dbReference type="InterPro" id="IPR001245">
    <property type="entry name" value="Ser-Thr/Tyr_kinase_cat_dom"/>
</dbReference>
<feature type="domain" description="Protein kinase" evidence="19">
    <location>
        <begin position="272"/>
        <end position="544"/>
    </location>
</feature>
<keyword evidence="6 17" id="KW-0812">Transmembrane</keyword>
<evidence type="ECO:0000256" key="12">
    <source>
        <dbReference type="ARBA" id="ARBA00022989"/>
    </source>
</evidence>
<dbReference type="InterPro" id="IPR018097">
    <property type="entry name" value="EGF_Ca-bd_CS"/>
</dbReference>
<evidence type="ECO:0000259" key="19">
    <source>
        <dbReference type="PROSITE" id="PS50011"/>
    </source>
</evidence>
<evidence type="ECO:0000256" key="15">
    <source>
        <dbReference type="ARBA" id="ARBA00023180"/>
    </source>
</evidence>
<evidence type="ECO:0000313" key="22">
    <source>
        <dbReference type="Proteomes" id="UP000806378"/>
    </source>
</evidence>
<dbReference type="InterPro" id="IPR000742">
    <property type="entry name" value="EGF"/>
</dbReference>
<proteinExistence type="predicted"/>
<dbReference type="Pfam" id="PF13947">
    <property type="entry name" value="GUB_WAK_bind"/>
    <property type="match status" value="1"/>
</dbReference>
<feature type="signal peptide" evidence="18">
    <location>
        <begin position="1"/>
        <end position="21"/>
    </location>
</feature>
<dbReference type="SUPFAM" id="SSF56112">
    <property type="entry name" value="Protein kinase-like (PK-like)"/>
    <property type="match status" value="1"/>
</dbReference>
<dbReference type="Pfam" id="PF07714">
    <property type="entry name" value="PK_Tyr_Ser-Thr"/>
    <property type="match status" value="1"/>
</dbReference>
<feature type="domain" description="EGF-like" evidence="20">
    <location>
        <begin position="167"/>
        <end position="207"/>
    </location>
</feature>